<dbReference type="EMBL" id="SBKP01000006">
    <property type="protein sequence ID" value="RXR28989.1"/>
    <property type="molecule type" value="Genomic_DNA"/>
</dbReference>
<proteinExistence type="predicted"/>
<evidence type="ECO:0000313" key="2">
    <source>
        <dbReference type="Proteomes" id="UP000290958"/>
    </source>
</evidence>
<dbReference type="AlphaFoldDB" id="A0A4Q1KIM9"/>
<protein>
    <submittedName>
        <fullName evidence="1">Uncharacterized protein</fullName>
    </submittedName>
</protein>
<comment type="caution">
    <text evidence="1">The sequence shown here is derived from an EMBL/GenBank/DDBJ whole genome shotgun (WGS) entry which is preliminary data.</text>
</comment>
<organism evidence="1 2">
    <name type="scientific">Sphingobium fluviale</name>
    <dbReference type="NCBI Taxonomy" id="2506423"/>
    <lineage>
        <taxon>Bacteria</taxon>
        <taxon>Pseudomonadati</taxon>
        <taxon>Pseudomonadota</taxon>
        <taxon>Alphaproteobacteria</taxon>
        <taxon>Sphingomonadales</taxon>
        <taxon>Sphingomonadaceae</taxon>
        <taxon>Sphingobium</taxon>
    </lineage>
</organism>
<dbReference type="Proteomes" id="UP000290958">
    <property type="component" value="Unassembled WGS sequence"/>
</dbReference>
<sequence length="80" mass="9018">MQSITIMKAGPYELISSGNGLAYELINHGNEDGAPWSVFVQDDDASQFRQELDNMEAARPSMPSRDVLGYMWATYWQGEE</sequence>
<dbReference type="RefSeq" id="WP_129404053.1">
    <property type="nucleotide sequence ID" value="NZ_SBKP01000006.1"/>
</dbReference>
<gene>
    <name evidence="1" type="ORF">EQG66_07880</name>
</gene>
<name>A0A4Q1KIM9_9SPHN</name>
<evidence type="ECO:0000313" key="1">
    <source>
        <dbReference type="EMBL" id="RXR28989.1"/>
    </source>
</evidence>
<dbReference type="OrthoDB" id="9964257at2"/>
<reference evidence="2" key="1">
    <citation type="submission" date="2019-01" db="EMBL/GenBank/DDBJ databases">
        <title>Cytophagaceae bacterium strain CAR-16.</title>
        <authorList>
            <person name="Chen W.-M."/>
        </authorList>
    </citation>
    <scope>NUCLEOTIDE SEQUENCE [LARGE SCALE GENOMIC DNA]</scope>
    <source>
        <strain evidence="2">CHR27</strain>
    </source>
</reference>
<accession>A0A4Q1KIM9</accession>
<keyword evidence="2" id="KW-1185">Reference proteome</keyword>